<dbReference type="CDD" id="cd16830">
    <property type="entry name" value="HemS-like_N"/>
    <property type="match status" value="1"/>
</dbReference>
<dbReference type="Proteomes" id="UP000605148">
    <property type="component" value="Unassembled WGS sequence"/>
</dbReference>
<feature type="domain" description="Haemin-degrading HemS/ChuX" evidence="1">
    <location>
        <begin position="42"/>
        <end position="169"/>
    </location>
</feature>
<dbReference type="CDD" id="cd16831">
    <property type="entry name" value="HemS-like_C"/>
    <property type="match status" value="1"/>
</dbReference>
<sequence length="367" mass="40745">MTLAETDIPAARSGQTIDPEDIRKIRASNPKMRERDLARVIGITEADYVASFCGSEATRIEPRFPDLFPGLSQVGEVMALTRNESAVHEKIGHFEKFINGTHAALMLGADIDTRMFPKNWVHGFAVEKTGEGETRHSLQFFDAHGEAVQKIHARPESDMAAWARLVSKLKHPDQFPGLRDRPEPAAPLPRALPDRALTQTLNSRWRALTDPHQFHGLLKDLKLHRLSAFELAGADLAWQLDGGAVSALIRYAAEDGLPIMCFVGNRGCIQIHSGPIARVLDKGPWINVLDPGFHLHLRTDHISDVWAVRKPADIEHVTSVEAYDAAGNLIIQFFGTRSEGQAERADWRELVNRLPRLDQPVSLGGSQ</sequence>
<proteinExistence type="predicted"/>
<evidence type="ECO:0000259" key="1">
    <source>
        <dbReference type="Pfam" id="PF05171"/>
    </source>
</evidence>
<dbReference type="InterPro" id="IPR053733">
    <property type="entry name" value="Heme_Transport_Util_sf"/>
</dbReference>
<evidence type="ECO:0000313" key="2">
    <source>
        <dbReference type="EMBL" id="GGB60261.1"/>
    </source>
</evidence>
<evidence type="ECO:0000313" key="3">
    <source>
        <dbReference type="Proteomes" id="UP000605148"/>
    </source>
</evidence>
<dbReference type="Pfam" id="PF05171">
    <property type="entry name" value="HemS"/>
    <property type="match status" value="2"/>
</dbReference>
<organism evidence="2 3">
    <name type="scientific">Roseibium aquae</name>
    <dbReference type="NCBI Taxonomy" id="1323746"/>
    <lineage>
        <taxon>Bacteria</taxon>
        <taxon>Pseudomonadati</taxon>
        <taxon>Pseudomonadota</taxon>
        <taxon>Alphaproteobacteria</taxon>
        <taxon>Hyphomicrobiales</taxon>
        <taxon>Stappiaceae</taxon>
        <taxon>Roseibium</taxon>
    </lineage>
</organism>
<dbReference type="SUPFAM" id="SSF144064">
    <property type="entry name" value="Heme iron utilization protein-like"/>
    <property type="match status" value="1"/>
</dbReference>
<dbReference type="Gene3D" id="3.40.1570.10">
    <property type="entry name" value="HemS/ChuS/ChuX like domains"/>
    <property type="match status" value="2"/>
</dbReference>
<dbReference type="GO" id="GO:0006826">
    <property type="term" value="P:iron ion transport"/>
    <property type="evidence" value="ECO:0007669"/>
    <property type="project" value="InterPro"/>
</dbReference>
<dbReference type="EMBL" id="BMFA01000013">
    <property type="protein sequence ID" value="GGB60261.1"/>
    <property type="molecule type" value="Genomic_DNA"/>
</dbReference>
<keyword evidence="3" id="KW-1185">Reference proteome</keyword>
<comment type="caution">
    <text evidence="2">The sequence shown here is derived from an EMBL/GenBank/DDBJ whole genome shotgun (WGS) entry which is preliminary data.</text>
</comment>
<protein>
    <submittedName>
        <fullName evidence="2">Hemin-degrading factor</fullName>
    </submittedName>
</protein>
<feature type="domain" description="Haemin-degrading HemS/ChuX" evidence="1">
    <location>
        <begin position="223"/>
        <end position="354"/>
    </location>
</feature>
<gene>
    <name evidence="2" type="ORF">GCM10011316_35370</name>
</gene>
<dbReference type="InterPro" id="IPR007845">
    <property type="entry name" value="HemS/ChuX_dom"/>
</dbReference>
<reference evidence="2" key="2">
    <citation type="submission" date="2020-09" db="EMBL/GenBank/DDBJ databases">
        <authorList>
            <person name="Sun Q."/>
            <person name="Zhou Y."/>
        </authorList>
    </citation>
    <scope>NUCLEOTIDE SEQUENCE</scope>
    <source>
        <strain evidence="2">CGMCC 1.12426</strain>
    </source>
</reference>
<name>A0A916X3A1_9HYPH</name>
<reference evidence="2" key="1">
    <citation type="journal article" date="2014" name="Int. J. Syst. Evol. Microbiol.">
        <title>Complete genome sequence of Corynebacterium casei LMG S-19264T (=DSM 44701T), isolated from a smear-ripened cheese.</title>
        <authorList>
            <consortium name="US DOE Joint Genome Institute (JGI-PGF)"/>
            <person name="Walter F."/>
            <person name="Albersmeier A."/>
            <person name="Kalinowski J."/>
            <person name="Ruckert C."/>
        </authorList>
    </citation>
    <scope>NUCLEOTIDE SEQUENCE</scope>
    <source>
        <strain evidence="2">CGMCC 1.12426</strain>
    </source>
</reference>
<dbReference type="AlphaFoldDB" id="A0A916X3A1"/>
<accession>A0A916X3A1</accession>